<gene>
    <name evidence="3" type="ORF">DXN05_09865</name>
</gene>
<dbReference type="EMBL" id="QTJU01000002">
    <property type="protein sequence ID" value="RFM29057.1"/>
    <property type="molecule type" value="Genomic_DNA"/>
</dbReference>
<dbReference type="InterPro" id="IPR046020">
    <property type="entry name" value="DUF5977"/>
</dbReference>
<comment type="caution">
    <text evidence="3">The sequence shown here is derived from an EMBL/GenBank/DDBJ whole genome shotgun (WGS) entry which is preliminary data.</text>
</comment>
<feature type="domain" description="DUF5977" evidence="2">
    <location>
        <begin position="1124"/>
        <end position="1186"/>
    </location>
</feature>
<dbReference type="InterPro" id="IPR006530">
    <property type="entry name" value="YD"/>
</dbReference>
<evidence type="ECO:0000259" key="2">
    <source>
        <dbReference type="Pfam" id="PF19404"/>
    </source>
</evidence>
<proteinExistence type="predicted"/>
<keyword evidence="4" id="KW-1185">Reference proteome</keyword>
<evidence type="ECO:0000256" key="1">
    <source>
        <dbReference type="SAM" id="SignalP"/>
    </source>
</evidence>
<dbReference type="Proteomes" id="UP000261284">
    <property type="component" value="Unassembled WGS sequence"/>
</dbReference>
<accession>A0A3E1NMD3</accession>
<reference evidence="3 4" key="1">
    <citation type="submission" date="2018-08" db="EMBL/GenBank/DDBJ databases">
        <title>Chitinophagaceae sp. K23C18032701, a novel bacterium isolated from forest soil.</title>
        <authorList>
            <person name="Wang C."/>
        </authorList>
    </citation>
    <scope>NUCLEOTIDE SEQUENCE [LARGE SCALE GENOMIC DNA]</scope>
    <source>
        <strain evidence="3 4">K23C18032701</strain>
    </source>
</reference>
<name>A0A3E1NMD3_9BACT</name>
<feature type="domain" description="DUF5977" evidence="2">
    <location>
        <begin position="1198"/>
        <end position="1258"/>
    </location>
</feature>
<evidence type="ECO:0000313" key="3">
    <source>
        <dbReference type="EMBL" id="RFM29057.1"/>
    </source>
</evidence>
<sequence>MCKNGFWLLLIMFCVNVALAQTTNFKGYIPPSPNAMTFQRYGDYPVDYSTGVPSINIPIYTIGVKGFSYPVSANFHASGRTASLNYSPLGLNWALIGSGVVSREVRGAPDETSPYNEQPVSYYNSQADKFDELNKLTSNYYDPLHDIFSVNVNGVSAKFIIRSSTITFLTNCPYKIQVLSNGQAYSGFILTDDHGIVYNFGQDASGYGYTESNSSQNFPSSWFLNTVTLPTGQQLKFKYGNKWTAVSDDAFYGNFSYSDNATIADKASAPSFKTNPGDYQTASTLHRNNVNLLDDYYMGYLTEIDFDEGKMFFTYDASTLQLTEAKVIRNSDNLVVRDAVFNYYATIPGSTVTLLNNCSKTIQSIVFKDAAGAEAERYSFEYYSGTGPTSLYDLGTAKDYWGYYNGRTGGTNGSRIPIPSITIEPGGTNPTSSYEQTLGCNGCRDAVFDTKLSGMLRKIYFPTGGSSEFFYEPNYYKENTGSHIVKEGPGIRIKQIQLDDGIGKQTVKSYKYGVDEDGNGYLSWQPSPSLDNVTSTIRDYLDWSLHNPPNFPYDYGFYRWRTFSSEPQAEMQRAYHTPVYYNQVTEYVSGQDTKVTNGKTVYNYSIPGNSVSYTSLPGDGFFPVFRTDDWRTPQLTSKVVYKGTAKENYVPVNGTIYNYNDYNTFSIPQVLVIKGHEFPSDNTGKSIEYITKTPPANPIGYPYSWQVFYVIDKTITGGVSKLQSEITTQYDDNGNQQTATTTYSYNNALHMYPTAITTKKSDGAVITAYSTFPQDYAAGTAFIDDLKATNNVAVPVEKISAQVKAGATQVLSGQLMTYKTGGKGLQDKVYSLETRAPVDISSFKFSNTNAGSIPFSTGFGAFVNDGRYKQKISYDIYDASNNPVQVTTSAAGPISYKWGYQGYYPVLEAKGALSRNLFYNGFEESGANTAAGDCKSGLYSHTGAYSVTISPDNGNYILAYWQKSGSAWIYMASPVTVTNGSYTISLNAQVDDIRFFPAAAQVTTHNYSPMIGLTSSSDPSGKFGYFDYDDAGRLKTIKDNDKNVLKTISYKFSNPTFFSDERTVSVTKNDCDPSLYFGETINYTIAHGAFSSTISVADANTKRDNYIAATSQAYANANGTCKNYKNSEISKTFTTQCSAGLYGNDVVYTVPYGKWTSTVSYDDAQAKATQDLNNNGQAYANAHGNCLTYAQLFKNDYTFSGIISKSNCPTGYKSNTNVSFTVTAGQFTSANSVAEANSKAQQAVAAKQQEVDNTGSCVQLAQVSVYLSNSSYVDQQVSLTNTTQGYQTVSVTLKASSSQYVTIGEGVYSISASSPNSNTYHYSLTVPPAAAVQKAGSSASFSGVNITGTTSGTTLNITN</sequence>
<keyword evidence="1" id="KW-0732">Signal</keyword>
<evidence type="ECO:0000313" key="4">
    <source>
        <dbReference type="Proteomes" id="UP000261284"/>
    </source>
</evidence>
<protein>
    <recommendedName>
        <fullName evidence="2">DUF5977 domain-containing protein</fullName>
    </recommendedName>
</protein>
<dbReference type="Pfam" id="PF19404">
    <property type="entry name" value="DUF5977"/>
    <property type="match status" value="3"/>
</dbReference>
<feature type="signal peptide" evidence="1">
    <location>
        <begin position="1"/>
        <end position="20"/>
    </location>
</feature>
<organism evidence="3 4">
    <name type="scientific">Deminuibacter soli</name>
    <dbReference type="NCBI Taxonomy" id="2291815"/>
    <lineage>
        <taxon>Bacteria</taxon>
        <taxon>Pseudomonadati</taxon>
        <taxon>Bacteroidota</taxon>
        <taxon>Chitinophagia</taxon>
        <taxon>Chitinophagales</taxon>
        <taxon>Chitinophagaceae</taxon>
        <taxon>Deminuibacter</taxon>
    </lineage>
</organism>
<feature type="domain" description="DUF5977" evidence="2">
    <location>
        <begin position="1057"/>
        <end position="1122"/>
    </location>
</feature>
<dbReference type="NCBIfam" id="TIGR01643">
    <property type="entry name" value="YD_repeat_2x"/>
    <property type="match status" value="1"/>
</dbReference>
<feature type="chain" id="PRO_5017682666" description="DUF5977 domain-containing protein" evidence="1">
    <location>
        <begin position="21"/>
        <end position="1359"/>
    </location>
</feature>